<feature type="transmembrane region" description="Helical" evidence="1">
    <location>
        <begin position="12"/>
        <end position="37"/>
    </location>
</feature>
<evidence type="ECO:0008006" key="4">
    <source>
        <dbReference type="Google" id="ProtNLM"/>
    </source>
</evidence>
<evidence type="ECO:0000313" key="2">
    <source>
        <dbReference type="EMBL" id="RDU63593.1"/>
    </source>
</evidence>
<dbReference type="InterPro" id="IPR011330">
    <property type="entry name" value="Glyco_hydro/deAcase_b/a-brl"/>
</dbReference>
<dbReference type="GO" id="GO:0005975">
    <property type="term" value="P:carbohydrate metabolic process"/>
    <property type="evidence" value="ECO:0007669"/>
    <property type="project" value="InterPro"/>
</dbReference>
<dbReference type="CDD" id="cd10936">
    <property type="entry name" value="CE4_DAC2"/>
    <property type="match status" value="1"/>
</dbReference>
<name>A0A3D8IED9_9HELI</name>
<dbReference type="InterPro" id="IPR006837">
    <property type="entry name" value="Divergent_DAC"/>
</dbReference>
<dbReference type="Proteomes" id="UP000256379">
    <property type="component" value="Unassembled WGS sequence"/>
</dbReference>
<organism evidence="2 3">
    <name type="scientific">Helicobacter didelphidarum</name>
    <dbReference type="NCBI Taxonomy" id="2040648"/>
    <lineage>
        <taxon>Bacteria</taxon>
        <taxon>Pseudomonadati</taxon>
        <taxon>Campylobacterota</taxon>
        <taxon>Epsilonproteobacteria</taxon>
        <taxon>Campylobacterales</taxon>
        <taxon>Helicobacteraceae</taxon>
        <taxon>Helicobacter</taxon>
    </lineage>
</organism>
<keyword evidence="3" id="KW-1185">Reference proteome</keyword>
<dbReference type="EMBL" id="NXLQ01000022">
    <property type="protein sequence ID" value="RDU63593.1"/>
    <property type="molecule type" value="Genomic_DNA"/>
</dbReference>
<keyword evidence="1" id="KW-0472">Membrane</keyword>
<comment type="caution">
    <text evidence="2">The sequence shown here is derived from an EMBL/GenBank/DDBJ whole genome shotgun (WGS) entry which is preliminary data.</text>
</comment>
<dbReference type="SUPFAM" id="SSF88713">
    <property type="entry name" value="Glycoside hydrolase/deacetylase"/>
    <property type="match status" value="1"/>
</dbReference>
<reference evidence="2 3" key="1">
    <citation type="submission" date="2018-04" db="EMBL/GenBank/DDBJ databases">
        <title>Novel Campyloabacter and Helicobacter Species and Strains.</title>
        <authorList>
            <person name="Mannion A.J."/>
            <person name="Shen Z."/>
            <person name="Fox J.G."/>
        </authorList>
    </citation>
    <scope>NUCLEOTIDE SEQUENCE [LARGE SCALE GENOMIC DNA]</scope>
    <source>
        <strain evidence="2 3">MIT 17-337</strain>
    </source>
</reference>
<gene>
    <name evidence="2" type="ORF">CQA53_08215</name>
</gene>
<evidence type="ECO:0000256" key="1">
    <source>
        <dbReference type="SAM" id="Phobius"/>
    </source>
</evidence>
<dbReference type="Gene3D" id="3.20.20.370">
    <property type="entry name" value="Glycoside hydrolase/deacetylase"/>
    <property type="match status" value="1"/>
</dbReference>
<dbReference type="PANTHER" id="PTHR30105:SF2">
    <property type="entry name" value="DIVERGENT POLYSACCHARIDE DEACETYLASE SUPERFAMILY"/>
    <property type="match status" value="1"/>
</dbReference>
<keyword evidence="1" id="KW-0812">Transmembrane</keyword>
<protein>
    <recommendedName>
        <fullName evidence="4">Divergent polysaccharide deacetylase family protein</fullName>
    </recommendedName>
</protein>
<dbReference type="RefSeq" id="WP_115543525.1">
    <property type="nucleotide sequence ID" value="NZ_NXLQ01000022.1"/>
</dbReference>
<accession>A0A3D8IED9</accession>
<dbReference type="PANTHER" id="PTHR30105">
    <property type="entry name" value="UNCHARACTERIZED YIBQ-RELATED"/>
    <property type="match status" value="1"/>
</dbReference>
<dbReference type="OrthoDB" id="9784811at2"/>
<evidence type="ECO:0000313" key="3">
    <source>
        <dbReference type="Proteomes" id="UP000256379"/>
    </source>
</evidence>
<dbReference type="AlphaFoldDB" id="A0A3D8IED9"/>
<sequence length="337" mass="39262">MQHNPNENRLQISYTFVVIALLVLVMIGASIAIFHYIQKSHIDNHSPLNIADLEKQIDMDIIELDSYKKTNNFLLPQHTDIIESPLETENRDIFKKNSENFIPPTLTKDKKRITRKPKVAIIIDDLAKPSDIRSFQNLGLRLNLSLFPKHTFSKDNPNIAKTLEFYMIHLPLEAQDFEQKGVRVLRVGDSEEKVQNYIDSIKHDFPNLKYLNNHTGSRYTASIEDMKKLFDALDKHSITFVDSKTSANSVAKQLAVQRHQVYLARNIFLDNEKDRDYISKQLEKALQYANKHGYVIAIGHPKKQTLEVLKKYSHILKTYYDLVYISEMDDYLRMQQK</sequence>
<proteinExistence type="predicted"/>
<keyword evidence="1" id="KW-1133">Transmembrane helix</keyword>
<dbReference type="Pfam" id="PF04748">
    <property type="entry name" value="Polysacc_deac_2"/>
    <property type="match status" value="1"/>
</dbReference>